<gene>
    <name evidence="1" type="ORF">N0F65_003397</name>
</gene>
<dbReference type="EMBL" id="DAKRPA010000137">
    <property type="protein sequence ID" value="DAZ97374.1"/>
    <property type="molecule type" value="Genomic_DNA"/>
</dbReference>
<name>A0AAV2YVE8_9STRA</name>
<reference evidence="1" key="2">
    <citation type="journal article" date="2023" name="Microbiol Resour">
        <title>Decontamination and Annotation of the Draft Genome Sequence of the Oomycete Lagenidium giganteum ARSEF 373.</title>
        <authorList>
            <person name="Morgan W.R."/>
            <person name="Tartar A."/>
        </authorList>
    </citation>
    <scope>NUCLEOTIDE SEQUENCE</scope>
    <source>
        <strain evidence="1">ARSEF 373</strain>
    </source>
</reference>
<organism evidence="1 2">
    <name type="scientific">Lagenidium giganteum</name>
    <dbReference type="NCBI Taxonomy" id="4803"/>
    <lineage>
        <taxon>Eukaryota</taxon>
        <taxon>Sar</taxon>
        <taxon>Stramenopiles</taxon>
        <taxon>Oomycota</taxon>
        <taxon>Peronosporomycetes</taxon>
        <taxon>Pythiales</taxon>
        <taxon>Pythiaceae</taxon>
    </lineage>
</organism>
<comment type="caution">
    <text evidence="1">The sequence shown here is derived from an EMBL/GenBank/DDBJ whole genome shotgun (WGS) entry which is preliminary data.</text>
</comment>
<dbReference type="AlphaFoldDB" id="A0AAV2YVE8"/>
<accession>A0AAV2YVE8</accession>
<evidence type="ECO:0000313" key="1">
    <source>
        <dbReference type="EMBL" id="DAZ97374.1"/>
    </source>
</evidence>
<protein>
    <submittedName>
        <fullName evidence="1">Uncharacterized protein</fullName>
    </submittedName>
</protein>
<evidence type="ECO:0000313" key="2">
    <source>
        <dbReference type="Proteomes" id="UP001146120"/>
    </source>
</evidence>
<keyword evidence="2" id="KW-1185">Reference proteome</keyword>
<dbReference type="Proteomes" id="UP001146120">
    <property type="component" value="Unassembled WGS sequence"/>
</dbReference>
<proteinExistence type="predicted"/>
<reference evidence="1" key="1">
    <citation type="submission" date="2022-11" db="EMBL/GenBank/DDBJ databases">
        <authorList>
            <person name="Morgan W.R."/>
            <person name="Tartar A."/>
        </authorList>
    </citation>
    <scope>NUCLEOTIDE SEQUENCE</scope>
    <source>
        <strain evidence="1">ARSEF 373</strain>
    </source>
</reference>
<feature type="non-terminal residue" evidence="1">
    <location>
        <position position="124"/>
    </location>
</feature>
<sequence>MMVTANPALRAASICSSGQNEVSVEGNDHIFCVTGTPCSGNSATGACPDADATYLPYGSHCALVRTNVYGCRAWLDAAHTKTAPNPDVLNCAADSAAVSVVGDKAYCVKQPVCSGALSTGKCPG</sequence>